<protein>
    <submittedName>
        <fullName evidence="9">TIGR03013 family PEP-CTERM/XrtA system glycosyltransferase</fullName>
    </submittedName>
</protein>
<dbReference type="EMBL" id="JAHCVJ010000001">
    <property type="protein sequence ID" value="MBT0662737.1"/>
    <property type="molecule type" value="Genomic_DNA"/>
</dbReference>
<dbReference type="InterPro" id="IPR017475">
    <property type="entry name" value="EPS_sugar_tfrase"/>
</dbReference>
<feature type="transmembrane region" description="Helical" evidence="7">
    <location>
        <begin position="73"/>
        <end position="93"/>
    </location>
</feature>
<evidence type="ECO:0000256" key="2">
    <source>
        <dbReference type="ARBA" id="ARBA00006464"/>
    </source>
</evidence>
<dbReference type="NCBIfam" id="TIGR03013">
    <property type="entry name" value="EpsB_2"/>
    <property type="match status" value="1"/>
</dbReference>
<gene>
    <name evidence="9" type="ORF">KI809_00335</name>
</gene>
<comment type="caution">
    <text evidence="9">The sequence shown here is derived from an EMBL/GenBank/DDBJ whole genome shotgun (WGS) entry which is preliminary data.</text>
</comment>
<evidence type="ECO:0000313" key="9">
    <source>
        <dbReference type="EMBL" id="MBT0662737.1"/>
    </source>
</evidence>
<dbReference type="Proteomes" id="UP000811899">
    <property type="component" value="Unassembled WGS sequence"/>
</dbReference>
<feature type="transmembrane region" description="Helical" evidence="7">
    <location>
        <begin position="269"/>
        <end position="290"/>
    </location>
</feature>
<dbReference type="GO" id="GO:0089702">
    <property type="term" value="F:undecaprenyl-phosphate glucose phosphotransferase activity"/>
    <property type="evidence" value="ECO:0007669"/>
    <property type="project" value="TreeGrafter"/>
</dbReference>
<dbReference type="RefSeq" id="WP_214169538.1">
    <property type="nucleotide sequence ID" value="NZ_JAHCVJ010000001.1"/>
</dbReference>
<keyword evidence="4 7" id="KW-0812">Transmembrane</keyword>
<dbReference type="PANTHER" id="PTHR30576:SF21">
    <property type="entry name" value="UDP-GLUCOSE:UNDECAPRENYL-PHOSPHATE GLUCOSE-1-PHOSPHATE TRANSFERASE"/>
    <property type="match status" value="1"/>
</dbReference>
<dbReference type="InterPro" id="IPR003362">
    <property type="entry name" value="Bact_transf"/>
</dbReference>
<evidence type="ECO:0000256" key="4">
    <source>
        <dbReference type="ARBA" id="ARBA00022692"/>
    </source>
</evidence>
<dbReference type="GO" id="GO:0016020">
    <property type="term" value="C:membrane"/>
    <property type="evidence" value="ECO:0007669"/>
    <property type="project" value="UniProtKB-SubCell"/>
</dbReference>
<accession>A0AAW4L4K7</accession>
<evidence type="ECO:0000256" key="7">
    <source>
        <dbReference type="SAM" id="Phobius"/>
    </source>
</evidence>
<evidence type="ECO:0000256" key="1">
    <source>
        <dbReference type="ARBA" id="ARBA00004141"/>
    </source>
</evidence>
<reference evidence="9 10" key="1">
    <citation type="submission" date="2021-05" db="EMBL/GenBank/DDBJ databases">
        <title>The draft genome of Geobacter pelophilus DSM 12255.</title>
        <authorList>
            <person name="Xu Z."/>
            <person name="Masuda Y."/>
            <person name="Itoh H."/>
            <person name="Senoo K."/>
        </authorList>
    </citation>
    <scope>NUCLEOTIDE SEQUENCE [LARGE SCALE GENOMIC DNA]</scope>
    <source>
        <strain evidence="9 10">DSM 12255</strain>
    </source>
</reference>
<organism evidence="9 10">
    <name type="scientific">Geoanaerobacter pelophilus</name>
    <dbReference type="NCBI Taxonomy" id="60036"/>
    <lineage>
        <taxon>Bacteria</taxon>
        <taxon>Pseudomonadati</taxon>
        <taxon>Thermodesulfobacteriota</taxon>
        <taxon>Desulfuromonadia</taxon>
        <taxon>Geobacterales</taxon>
        <taxon>Geobacteraceae</taxon>
        <taxon>Geoanaerobacter</taxon>
    </lineage>
</organism>
<keyword evidence="3" id="KW-0808">Transferase</keyword>
<comment type="subcellular location">
    <subcellularLocation>
        <location evidence="1">Membrane</location>
        <topology evidence="1">Multi-pass membrane protein</topology>
    </subcellularLocation>
</comment>
<proteinExistence type="inferred from homology"/>
<evidence type="ECO:0000259" key="8">
    <source>
        <dbReference type="Pfam" id="PF02397"/>
    </source>
</evidence>
<sequence length="453" mass="51688">MTKRFLITIAFDTIFAILALFSAYFIRFGFIPILNNMSRFEIARIIVFVIVLLFSSFLLEIYTYSVEIGKREYLIRITLSLVVSFFILTSLFYLTEFLLFGRIVLLVSLLIFGILEYLSYFIIRVTSNLPGFVNKVLILGTGPLARQIGNLITAKNHLYTLAGYFNCASEPVMVPYHNIISCEDGLCSAVKRVGAQKIVVSLSERRGVFPLQEVLSCKLSGIEVVDAPSFYEQITGKLLLENITPSWFIFSHGFRVTLALRLLKRMTDLFCAAIGLLLILPFIPIIALVIRIDSPGPILFRQTRVGEGEKLFNLFKFRSMRQDAESGTGAVWAKEKDPRVTKVGEFLRKSRIDEIPQLFNVLRGDMSLVGPRPERPEFVKKLTEVIPYYSERHYVKPGVTGWAQVRYPYGASVEDAIEKLRYDLYYIKNISLPFDIMIILETVKVVLFRRGAR</sequence>
<dbReference type="GO" id="GO:0009242">
    <property type="term" value="P:colanic acid biosynthetic process"/>
    <property type="evidence" value="ECO:0007669"/>
    <property type="project" value="TreeGrafter"/>
</dbReference>
<evidence type="ECO:0000256" key="3">
    <source>
        <dbReference type="ARBA" id="ARBA00022679"/>
    </source>
</evidence>
<keyword evidence="10" id="KW-1185">Reference proteome</keyword>
<evidence type="ECO:0000256" key="5">
    <source>
        <dbReference type="ARBA" id="ARBA00022989"/>
    </source>
</evidence>
<feature type="transmembrane region" description="Helical" evidence="7">
    <location>
        <begin position="7"/>
        <end position="30"/>
    </location>
</feature>
<dbReference type="InterPro" id="IPR017464">
    <property type="entry name" value="Sugar_tfrase_EpsB_2"/>
</dbReference>
<keyword evidence="6 7" id="KW-0472">Membrane</keyword>
<evidence type="ECO:0000313" key="10">
    <source>
        <dbReference type="Proteomes" id="UP000811899"/>
    </source>
</evidence>
<feature type="domain" description="Bacterial sugar transferase" evidence="8">
    <location>
        <begin position="264"/>
        <end position="447"/>
    </location>
</feature>
<name>A0AAW4L4K7_9BACT</name>
<dbReference type="NCBIfam" id="TIGR03025">
    <property type="entry name" value="EPS_sugtrans"/>
    <property type="match status" value="1"/>
</dbReference>
<keyword evidence="5 7" id="KW-1133">Transmembrane helix</keyword>
<evidence type="ECO:0000256" key="6">
    <source>
        <dbReference type="ARBA" id="ARBA00023136"/>
    </source>
</evidence>
<dbReference type="AlphaFoldDB" id="A0AAW4L4K7"/>
<dbReference type="Pfam" id="PF02397">
    <property type="entry name" value="Bac_transf"/>
    <property type="match status" value="1"/>
</dbReference>
<comment type="similarity">
    <text evidence="2">Belongs to the bacterial sugar transferase family.</text>
</comment>
<feature type="transmembrane region" description="Helical" evidence="7">
    <location>
        <begin position="99"/>
        <end position="123"/>
    </location>
</feature>
<dbReference type="PANTHER" id="PTHR30576">
    <property type="entry name" value="COLANIC BIOSYNTHESIS UDP-GLUCOSE LIPID CARRIER TRANSFERASE"/>
    <property type="match status" value="1"/>
</dbReference>
<feature type="transmembrane region" description="Helical" evidence="7">
    <location>
        <begin position="42"/>
        <end position="61"/>
    </location>
</feature>